<dbReference type="PANTHER" id="PTHR13271">
    <property type="entry name" value="UNCHARACTERIZED PUTATIVE METHYLTRANSFERASE"/>
    <property type="match status" value="1"/>
</dbReference>
<dbReference type="AlphaFoldDB" id="A0A4D6LX66"/>
<dbReference type="SUPFAM" id="SSF82199">
    <property type="entry name" value="SET domain"/>
    <property type="match status" value="1"/>
</dbReference>
<dbReference type="InterPro" id="IPR046341">
    <property type="entry name" value="SET_dom_sf"/>
</dbReference>
<proteinExistence type="predicted"/>
<dbReference type="PANTHER" id="PTHR13271:SF34">
    <property type="entry name" value="N-LYSINE METHYLTRANSFERASE SETD6"/>
    <property type="match status" value="1"/>
</dbReference>
<reference evidence="3 4" key="1">
    <citation type="submission" date="2019-04" db="EMBL/GenBank/DDBJ databases">
        <title>An improved genome assembly and genetic linkage map for asparagus bean, Vigna unguiculata ssp. sesquipedialis.</title>
        <authorList>
            <person name="Xia Q."/>
            <person name="Zhang R."/>
            <person name="Dong Y."/>
        </authorList>
    </citation>
    <scope>NUCLEOTIDE SEQUENCE [LARGE SCALE GENOMIC DNA]</scope>
    <source>
        <tissue evidence="3">Leaf</tissue>
    </source>
</reference>
<dbReference type="InterPro" id="IPR050600">
    <property type="entry name" value="SETD3_SETD6_MTase"/>
</dbReference>
<evidence type="ECO:0000256" key="1">
    <source>
        <dbReference type="SAM" id="Coils"/>
    </source>
</evidence>
<sequence length="525" mass="59066">MNNWRIIEVETKLNGLRLSFGDDWLHKNMFYLENGQPSNVLWIGYVPAVQIDEQKMELQFVGLDVYQLGKGLGLSCNWFVIRKNANRDSVFVIASVVVIIPKPFRSKQFGGINGIVFYVPSYGKIIPKPFRSKQFGGINGIVFYVPSYGKQTMQEDKALIYEDWKENILPLLDLALLKLNPKFFDIEQCFAAKSLISSRSYEIDDYHGFGMVPLADLFNHKTGAEDVHFTAMSSNYESVEQEFPFGSVSVVGNCPESNGGTTHLNGNIFPNEAFNMSKKSLLPKRVCDALSLANMRESLYGLNSLEDDIEALERCSLARERKLYHSLVLRINERKILQKLIPFRLDRKSSSETLPMAKFLMMKKIYMKKTNGKVSAPTQNRSGQPSSIMCPPAPHPSCPNISIEDSLAHVLGSKEHCGHVRGMGLGPCPSRVFGYTRNFHFGTSSSCPSYSELQNQVTALKSQLDEQNKRNEERDKRLDAIMNFFSQNYQGQLPPGLTMFNPAPVSDQGSVPTNTTSSAHKENHI</sequence>
<dbReference type="GO" id="GO:0005634">
    <property type="term" value="C:nucleus"/>
    <property type="evidence" value="ECO:0007669"/>
    <property type="project" value="TreeGrafter"/>
</dbReference>
<dbReference type="GO" id="GO:0016279">
    <property type="term" value="F:protein-lysine N-methyltransferase activity"/>
    <property type="evidence" value="ECO:0007669"/>
    <property type="project" value="TreeGrafter"/>
</dbReference>
<dbReference type="Gene3D" id="3.90.1410.10">
    <property type="entry name" value="set domain protein methyltransferase, domain 1"/>
    <property type="match status" value="1"/>
</dbReference>
<keyword evidence="1" id="KW-0175">Coiled coil</keyword>
<dbReference type="Proteomes" id="UP000501690">
    <property type="component" value="Linkage Group LG5"/>
</dbReference>
<name>A0A4D6LX66_VIGUN</name>
<feature type="coiled-coil region" evidence="1">
    <location>
        <begin position="450"/>
        <end position="477"/>
    </location>
</feature>
<feature type="region of interest" description="Disordered" evidence="2">
    <location>
        <begin position="493"/>
        <end position="525"/>
    </location>
</feature>
<protein>
    <recommendedName>
        <fullName evidence="5">SET domain-containing protein</fullName>
    </recommendedName>
</protein>
<evidence type="ECO:0000256" key="2">
    <source>
        <dbReference type="SAM" id="MobiDB-lite"/>
    </source>
</evidence>
<keyword evidence="4" id="KW-1185">Reference proteome</keyword>
<evidence type="ECO:0000313" key="4">
    <source>
        <dbReference type="Proteomes" id="UP000501690"/>
    </source>
</evidence>
<gene>
    <name evidence="3" type="ORF">DEO72_LG5g1347</name>
</gene>
<dbReference type="EMBL" id="CP039349">
    <property type="protein sequence ID" value="QCD93275.1"/>
    <property type="molecule type" value="Genomic_DNA"/>
</dbReference>
<feature type="compositionally biased region" description="Polar residues" evidence="2">
    <location>
        <begin position="507"/>
        <end position="518"/>
    </location>
</feature>
<organism evidence="3 4">
    <name type="scientific">Vigna unguiculata</name>
    <name type="common">Cowpea</name>
    <dbReference type="NCBI Taxonomy" id="3917"/>
    <lineage>
        <taxon>Eukaryota</taxon>
        <taxon>Viridiplantae</taxon>
        <taxon>Streptophyta</taxon>
        <taxon>Embryophyta</taxon>
        <taxon>Tracheophyta</taxon>
        <taxon>Spermatophyta</taxon>
        <taxon>Magnoliopsida</taxon>
        <taxon>eudicotyledons</taxon>
        <taxon>Gunneridae</taxon>
        <taxon>Pentapetalae</taxon>
        <taxon>rosids</taxon>
        <taxon>fabids</taxon>
        <taxon>Fabales</taxon>
        <taxon>Fabaceae</taxon>
        <taxon>Papilionoideae</taxon>
        <taxon>50 kb inversion clade</taxon>
        <taxon>NPAAA clade</taxon>
        <taxon>indigoferoid/millettioid clade</taxon>
        <taxon>Phaseoleae</taxon>
        <taxon>Vigna</taxon>
    </lineage>
</organism>
<accession>A0A4D6LX66</accession>
<evidence type="ECO:0000313" key="3">
    <source>
        <dbReference type="EMBL" id="QCD93275.1"/>
    </source>
</evidence>
<evidence type="ECO:0008006" key="5">
    <source>
        <dbReference type="Google" id="ProtNLM"/>
    </source>
</evidence>